<gene>
    <name evidence="2" type="ORF">BCR38DRAFT_332486</name>
</gene>
<dbReference type="InParanoid" id="A0A1Y2EFB5"/>
<feature type="region of interest" description="Disordered" evidence="1">
    <location>
        <begin position="1"/>
        <end position="150"/>
    </location>
</feature>
<dbReference type="Proteomes" id="UP000193689">
    <property type="component" value="Unassembled WGS sequence"/>
</dbReference>
<dbReference type="STRING" id="1141098.A0A1Y2EFB5"/>
<feature type="compositionally biased region" description="Polar residues" evidence="1">
    <location>
        <begin position="78"/>
        <end position="92"/>
    </location>
</feature>
<sequence length="150" mass="15844">MSGKKPQALELSPTSAGFVKPKPKSPTRPIKLPPSLTTHTAASAHKTGAVNPPPRQTLSRASGNVAARPASRVSVAATNTAKGLKRQNSTINRPRPSFGPPPKPTARDHPVVKKEPHVDESFLARMMRPTQASSSKTADKAPITPPRKGS</sequence>
<feature type="compositionally biased region" description="Basic and acidic residues" evidence="1">
    <location>
        <begin position="105"/>
        <end position="122"/>
    </location>
</feature>
<dbReference type="OrthoDB" id="3600083at2759"/>
<reference evidence="2 3" key="1">
    <citation type="submission" date="2016-07" db="EMBL/GenBank/DDBJ databases">
        <title>Pervasive Adenine N6-methylation of Active Genes in Fungi.</title>
        <authorList>
            <consortium name="DOE Joint Genome Institute"/>
            <person name="Mondo S.J."/>
            <person name="Dannebaum R.O."/>
            <person name="Kuo R.C."/>
            <person name="Labutti K."/>
            <person name="Haridas S."/>
            <person name="Kuo A."/>
            <person name="Salamov A."/>
            <person name="Ahrendt S.R."/>
            <person name="Lipzen A."/>
            <person name="Sullivan W."/>
            <person name="Andreopoulos W.B."/>
            <person name="Clum A."/>
            <person name="Lindquist E."/>
            <person name="Daum C."/>
            <person name="Ramamoorthy G.K."/>
            <person name="Gryganskyi A."/>
            <person name="Culley D."/>
            <person name="Magnuson J.K."/>
            <person name="James T.Y."/>
            <person name="O'Malley M.A."/>
            <person name="Stajich J.E."/>
            <person name="Spatafora J.W."/>
            <person name="Visel A."/>
            <person name="Grigoriev I.V."/>
        </authorList>
    </citation>
    <scope>NUCLEOTIDE SEQUENCE [LARGE SCALE GENOMIC DNA]</scope>
    <source>
        <strain evidence="2 3">CBS 129021</strain>
    </source>
</reference>
<proteinExistence type="predicted"/>
<evidence type="ECO:0000313" key="3">
    <source>
        <dbReference type="Proteomes" id="UP000193689"/>
    </source>
</evidence>
<protein>
    <submittedName>
        <fullName evidence="2">Uncharacterized protein</fullName>
    </submittedName>
</protein>
<accession>A0A1Y2EFB5</accession>
<dbReference type="GeneID" id="63771364"/>
<name>A0A1Y2EFB5_9PEZI</name>
<dbReference type="RefSeq" id="XP_040720210.1">
    <property type="nucleotide sequence ID" value="XM_040855152.1"/>
</dbReference>
<evidence type="ECO:0000256" key="1">
    <source>
        <dbReference type="SAM" id="MobiDB-lite"/>
    </source>
</evidence>
<evidence type="ECO:0000313" key="2">
    <source>
        <dbReference type="EMBL" id="ORY70260.1"/>
    </source>
</evidence>
<feature type="non-terminal residue" evidence="2">
    <location>
        <position position="150"/>
    </location>
</feature>
<dbReference type="EMBL" id="MCFJ01000002">
    <property type="protein sequence ID" value="ORY70260.1"/>
    <property type="molecule type" value="Genomic_DNA"/>
</dbReference>
<feature type="compositionally biased region" description="Low complexity" evidence="1">
    <location>
        <begin position="65"/>
        <end position="77"/>
    </location>
</feature>
<keyword evidence="3" id="KW-1185">Reference proteome</keyword>
<organism evidence="2 3">
    <name type="scientific">Pseudomassariella vexata</name>
    <dbReference type="NCBI Taxonomy" id="1141098"/>
    <lineage>
        <taxon>Eukaryota</taxon>
        <taxon>Fungi</taxon>
        <taxon>Dikarya</taxon>
        <taxon>Ascomycota</taxon>
        <taxon>Pezizomycotina</taxon>
        <taxon>Sordariomycetes</taxon>
        <taxon>Xylariomycetidae</taxon>
        <taxon>Amphisphaeriales</taxon>
        <taxon>Pseudomassariaceae</taxon>
        <taxon>Pseudomassariella</taxon>
    </lineage>
</organism>
<comment type="caution">
    <text evidence="2">The sequence shown here is derived from an EMBL/GenBank/DDBJ whole genome shotgun (WGS) entry which is preliminary data.</text>
</comment>
<dbReference type="AlphaFoldDB" id="A0A1Y2EFB5"/>